<dbReference type="HAMAP" id="MF_02071">
    <property type="entry name" value="RlpA"/>
    <property type="match status" value="1"/>
</dbReference>
<reference evidence="7" key="2">
    <citation type="submission" date="2016-01" db="EMBL/GenBank/DDBJ databases">
        <title>Diatom-associated endosymboitic cyanobacterium lacks core nitrogen metabolism enzymes.</title>
        <authorList>
            <person name="Hilton J.A."/>
            <person name="Foster R.A."/>
            <person name="Tripp H.J."/>
            <person name="Carter B.J."/>
            <person name="Zehr J.P."/>
            <person name="Villareal T.A."/>
        </authorList>
    </citation>
    <scope>NUCLEOTIDE SEQUENCE [LARGE SCALE GENOMIC DNA]</scope>
    <source>
        <strain evidence="7">HH01</strain>
    </source>
</reference>
<dbReference type="GO" id="GO:0000270">
    <property type="term" value="P:peptidoglycan metabolic process"/>
    <property type="evidence" value="ECO:0007669"/>
    <property type="project" value="UniProtKB-UniRule"/>
</dbReference>
<sequence length="220" mass="24512">MNQRKMWITVTLFAAILGSFSIGCSQIKRGKTTSYRLLATINTVKVGEYKSQGFNSIKNLGQNLIYVSNRLPILMSSISSLKEIDSSQVVKEIALNQSERFLIVHHTGTRRNLSKAYRFRGKNHIFKGIASFYGYDGSGNKTASGEKFNPEAMTAAHRTLPFGTRVRVTNPHNGRSVIVRINDRGPFIHGRVIDLSYGAARVLGIIRRGIAPVKVQIMDK</sequence>
<protein>
    <recommendedName>
        <fullName evidence="3">Probable endolytic peptidoglycan transglycosylase RlpA</fullName>
        <ecNumber evidence="3">4.2.2.-</ecNumber>
    </recommendedName>
</protein>
<dbReference type="PANTHER" id="PTHR34183">
    <property type="entry name" value="ENDOLYTIC PEPTIDOGLYCAN TRANSGLYCOSYLASE RLPA"/>
    <property type="match status" value="1"/>
</dbReference>
<keyword evidence="7" id="KW-1185">Reference proteome</keyword>
<keyword evidence="3" id="KW-0564">Palmitate</keyword>
<evidence type="ECO:0000256" key="1">
    <source>
        <dbReference type="ARBA" id="ARBA00023239"/>
    </source>
</evidence>
<dbReference type="EMBL" id="CAIY01000044">
    <property type="protein sequence ID" value="CCH67365.1"/>
    <property type="molecule type" value="Genomic_DNA"/>
</dbReference>
<comment type="caution">
    <text evidence="6">The sequence shown here is derived from an EMBL/GenBank/DDBJ whole genome shotgun (WGS) entry which is preliminary data.</text>
</comment>
<dbReference type="OrthoDB" id="9779128at2"/>
<dbReference type="PANTHER" id="PTHR34183:SF8">
    <property type="entry name" value="ENDOLYTIC PEPTIDOGLYCAN TRANSGLYCOSYLASE RLPA-RELATED"/>
    <property type="match status" value="1"/>
</dbReference>
<comment type="similarity">
    <text evidence="3 4">Belongs to the RlpA family.</text>
</comment>
<dbReference type="PROSITE" id="PS51257">
    <property type="entry name" value="PROKAR_LIPOPROTEIN"/>
    <property type="match status" value="1"/>
</dbReference>
<dbReference type="GO" id="GO:0008932">
    <property type="term" value="F:lytic endotransglycosylase activity"/>
    <property type="evidence" value="ECO:0007669"/>
    <property type="project" value="UniProtKB-UniRule"/>
</dbReference>
<keyword evidence="3 6" id="KW-0449">Lipoprotein</keyword>
<keyword evidence="2 3" id="KW-0961">Cell wall biogenesis/degradation</keyword>
<dbReference type="InterPro" id="IPR009009">
    <property type="entry name" value="RlpA-like_DPBB"/>
</dbReference>
<evidence type="ECO:0000313" key="6">
    <source>
        <dbReference type="EMBL" id="CCH67365.1"/>
    </source>
</evidence>
<keyword evidence="3" id="KW-1003">Cell membrane</keyword>
<dbReference type="AlphaFoldDB" id="M1X2T1"/>
<gene>
    <name evidence="3" type="primary">rlpA</name>
    <name evidence="6" type="ORF">RINTHH_12100</name>
</gene>
<dbReference type="InterPro" id="IPR034718">
    <property type="entry name" value="RlpA"/>
</dbReference>
<evidence type="ECO:0000256" key="2">
    <source>
        <dbReference type="ARBA" id="ARBA00023316"/>
    </source>
</evidence>
<name>M1X2T1_9NOST</name>
<evidence type="ECO:0000256" key="4">
    <source>
        <dbReference type="RuleBase" id="RU003495"/>
    </source>
</evidence>
<dbReference type="NCBIfam" id="TIGR00413">
    <property type="entry name" value="rlpA"/>
    <property type="match status" value="1"/>
</dbReference>
<dbReference type="InterPro" id="IPR012997">
    <property type="entry name" value="RplA"/>
</dbReference>
<organism evidence="6 7">
    <name type="scientific">Richelia intracellularis HH01</name>
    <dbReference type="NCBI Taxonomy" id="1165094"/>
    <lineage>
        <taxon>Bacteria</taxon>
        <taxon>Bacillati</taxon>
        <taxon>Cyanobacteriota</taxon>
        <taxon>Cyanophyceae</taxon>
        <taxon>Nostocales</taxon>
        <taxon>Nostocaceae</taxon>
        <taxon>Richelia</taxon>
    </lineage>
</organism>
<evidence type="ECO:0000259" key="5">
    <source>
        <dbReference type="Pfam" id="PF03330"/>
    </source>
</evidence>
<dbReference type="RefSeq" id="WP_008233800.1">
    <property type="nucleotide sequence ID" value="NZ_CAIY01000044.1"/>
</dbReference>
<dbReference type="Gene3D" id="2.40.40.10">
    <property type="entry name" value="RlpA-like domain"/>
    <property type="match status" value="1"/>
</dbReference>
<comment type="subcellular location">
    <subcellularLocation>
        <location evidence="3">Cell membrane</location>
        <topology evidence="3">Lipid-anchor</topology>
    </subcellularLocation>
</comment>
<dbReference type="GO" id="GO:0005886">
    <property type="term" value="C:plasma membrane"/>
    <property type="evidence" value="ECO:0007669"/>
    <property type="project" value="UniProtKB-SubCell"/>
</dbReference>
<dbReference type="Pfam" id="PF03330">
    <property type="entry name" value="DPBB_1"/>
    <property type="match status" value="1"/>
</dbReference>
<keyword evidence="1 3" id="KW-0456">Lyase</keyword>
<dbReference type="GO" id="GO:0071555">
    <property type="term" value="P:cell wall organization"/>
    <property type="evidence" value="ECO:0007669"/>
    <property type="project" value="UniProtKB-KW"/>
</dbReference>
<evidence type="ECO:0000313" key="7">
    <source>
        <dbReference type="Proteomes" id="UP000053051"/>
    </source>
</evidence>
<dbReference type="Proteomes" id="UP000053051">
    <property type="component" value="Unassembled WGS sequence"/>
</dbReference>
<accession>M1X2T1</accession>
<dbReference type="CDD" id="cd22268">
    <property type="entry name" value="DPBB_RlpA-like"/>
    <property type="match status" value="1"/>
</dbReference>
<dbReference type="STRING" id="1165094.RINTHH_12100"/>
<feature type="domain" description="RlpA-like protein double-psi beta-barrel" evidence="5">
    <location>
        <begin position="127"/>
        <end position="215"/>
    </location>
</feature>
<evidence type="ECO:0000256" key="3">
    <source>
        <dbReference type="HAMAP-Rule" id="MF_02071"/>
    </source>
</evidence>
<reference evidence="6 7" key="1">
    <citation type="submission" date="2012-05" db="EMBL/GenBank/DDBJ databases">
        <authorList>
            <person name="Hilton J."/>
        </authorList>
    </citation>
    <scope>NUCLEOTIDE SEQUENCE [LARGE SCALE GENOMIC DNA]</scope>
    <source>
        <strain evidence="6 7">HH01</strain>
    </source>
</reference>
<proteinExistence type="inferred from homology"/>
<dbReference type="SUPFAM" id="SSF50685">
    <property type="entry name" value="Barwin-like endoglucanases"/>
    <property type="match status" value="1"/>
</dbReference>
<keyword evidence="3" id="KW-0472">Membrane</keyword>
<comment type="function">
    <text evidence="3">Lytic transglycosylase with a strong preference for naked glycan strands that lack stem peptides.</text>
</comment>
<dbReference type="EC" id="4.2.2.-" evidence="3"/>
<dbReference type="InterPro" id="IPR036908">
    <property type="entry name" value="RlpA-like_sf"/>
</dbReference>